<reference evidence="1 2" key="1">
    <citation type="submission" date="2022-06" db="EMBL/GenBank/DDBJ databases">
        <title>Isolation of gut microbiota from human fecal samples.</title>
        <authorList>
            <person name="Pamer E.G."/>
            <person name="Barat B."/>
            <person name="Waligurski E."/>
            <person name="Medina S."/>
            <person name="Paddock L."/>
            <person name="Mostad J."/>
        </authorList>
    </citation>
    <scope>NUCLEOTIDE SEQUENCE [LARGE SCALE GENOMIC DNA]</scope>
    <source>
        <strain evidence="1 2">DFI.1.1</strain>
    </source>
</reference>
<dbReference type="Proteomes" id="UP001206692">
    <property type="component" value="Unassembled WGS sequence"/>
</dbReference>
<proteinExistence type="predicted"/>
<gene>
    <name evidence="1" type="ORF">NE675_02980</name>
</gene>
<dbReference type="RefSeq" id="WP_154254096.1">
    <property type="nucleotide sequence ID" value="NZ_JAJCIO010000003.1"/>
</dbReference>
<name>A0ABT1SQ66_9FIRM</name>
<organism evidence="1 2">
    <name type="scientific">Megasphaera massiliensis</name>
    <dbReference type="NCBI Taxonomy" id="1232428"/>
    <lineage>
        <taxon>Bacteria</taxon>
        <taxon>Bacillati</taxon>
        <taxon>Bacillota</taxon>
        <taxon>Negativicutes</taxon>
        <taxon>Veillonellales</taxon>
        <taxon>Veillonellaceae</taxon>
        <taxon>Megasphaera</taxon>
    </lineage>
</organism>
<accession>A0ABT1SQ66</accession>
<dbReference type="InterPro" id="IPR015231">
    <property type="entry name" value="DUF1934"/>
</dbReference>
<evidence type="ECO:0000313" key="2">
    <source>
        <dbReference type="Proteomes" id="UP001206692"/>
    </source>
</evidence>
<dbReference type="InterPro" id="IPR012674">
    <property type="entry name" value="Calycin"/>
</dbReference>
<sequence>MKPVLVSVQSIQRDPEGQELKIELVSEGKYYVKDGTQYIVYEESELTEMKGVTTVIKVLPGGSVLLLRLGKLRQRQEFHKGKVTYSQYETPVGTFDVKMKTYECRADLQDGIGTIYLGYDVHIEEISSMYTQLTITVQEDKA</sequence>
<keyword evidence="2" id="KW-1185">Reference proteome</keyword>
<dbReference type="Pfam" id="PF09148">
    <property type="entry name" value="DUF1934"/>
    <property type="match status" value="1"/>
</dbReference>
<dbReference type="EMBL" id="JANGEW010000003">
    <property type="protein sequence ID" value="MCQ5342006.1"/>
    <property type="molecule type" value="Genomic_DNA"/>
</dbReference>
<evidence type="ECO:0000313" key="1">
    <source>
        <dbReference type="EMBL" id="MCQ5342006.1"/>
    </source>
</evidence>
<dbReference type="Gene3D" id="2.40.128.20">
    <property type="match status" value="1"/>
</dbReference>
<dbReference type="SUPFAM" id="SSF50814">
    <property type="entry name" value="Lipocalins"/>
    <property type="match status" value="1"/>
</dbReference>
<comment type="caution">
    <text evidence="1">The sequence shown here is derived from an EMBL/GenBank/DDBJ whole genome shotgun (WGS) entry which is preliminary data.</text>
</comment>
<protein>
    <submittedName>
        <fullName evidence="1">DUF1934 domain-containing protein</fullName>
    </submittedName>
</protein>